<organism evidence="2 3">
    <name type="scientific">Kriegella aquimaris</name>
    <dbReference type="NCBI Taxonomy" id="192904"/>
    <lineage>
        <taxon>Bacteria</taxon>
        <taxon>Pseudomonadati</taxon>
        <taxon>Bacteroidota</taxon>
        <taxon>Flavobacteriia</taxon>
        <taxon>Flavobacteriales</taxon>
        <taxon>Flavobacteriaceae</taxon>
        <taxon>Kriegella</taxon>
    </lineage>
</organism>
<evidence type="ECO:0000313" key="3">
    <source>
        <dbReference type="Proteomes" id="UP000199440"/>
    </source>
</evidence>
<dbReference type="Gene3D" id="3.40.430.10">
    <property type="entry name" value="Dihydrofolate Reductase, subunit A"/>
    <property type="match status" value="1"/>
</dbReference>
<evidence type="ECO:0000313" key="2">
    <source>
        <dbReference type="EMBL" id="SDM00788.1"/>
    </source>
</evidence>
<protein>
    <submittedName>
        <fullName evidence="2">Dihydrofolate reductase</fullName>
    </submittedName>
</protein>
<dbReference type="OrthoDB" id="195113at2"/>
<dbReference type="InterPro" id="IPR024072">
    <property type="entry name" value="DHFR-like_dom_sf"/>
</dbReference>
<dbReference type="PANTHER" id="PTHR38011:SF11">
    <property type="entry name" value="2,5-DIAMINO-6-RIBOSYLAMINO-4(3H)-PYRIMIDINONE 5'-PHOSPHATE REDUCTASE"/>
    <property type="match status" value="1"/>
</dbReference>
<dbReference type="GO" id="GO:0009231">
    <property type="term" value="P:riboflavin biosynthetic process"/>
    <property type="evidence" value="ECO:0007669"/>
    <property type="project" value="InterPro"/>
</dbReference>
<dbReference type="GO" id="GO:0008703">
    <property type="term" value="F:5-amino-6-(5-phosphoribosylamino)uracil reductase activity"/>
    <property type="evidence" value="ECO:0007669"/>
    <property type="project" value="InterPro"/>
</dbReference>
<dbReference type="AlphaFoldDB" id="A0A1G9PPM6"/>
<reference evidence="2 3" key="1">
    <citation type="submission" date="2016-10" db="EMBL/GenBank/DDBJ databases">
        <authorList>
            <person name="de Groot N.N."/>
        </authorList>
    </citation>
    <scope>NUCLEOTIDE SEQUENCE [LARGE SCALE GENOMIC DNA]</scope>
    <source>
        <strain evidence="2 3">DSM 19886</strain>
    </source>
</reference>
<dbReference type="InterPro" id="IPR002734">
    <property type="entry name" value="RibDG_C"/>
</dbReference>
<evidence type="ECO:0000259" key="1">
    <source>
        <dbReference type="Pfam" id="PF01872"/>
    </source>
</evidence>
<dbReference type="Pfam" id="PF01872">
    <property type="entry name" value="RibD_C"/>
    <property type="match status" value="1"/>
</dbReference>
<dbReference type="PANTHER" id="PTHR38011">
    <property type="entry name" value="DIHYDROFOLATE REDUCTASE FAMILY PROTEIN (AFU_ORTHOLOGUE AFUA_8G06820)"/>
    <property type="match status" value="1"/>
</dbReference>
<dbReference type="InterPro" id="IPR050765">
    <property type="entry name" value="Riboflavin_Biosynth_HTPR"/>
</dbReference>
<accession>A0A1G9PPM6</accession>
<dbReference type="EMBL" id="FNGV01000004">
    <property type="protein sequence ID" value="SDM00788.1"/>
    <property type="molecule type" value="Genomic_DNA"/>
</dbReference>
<gene>
    <name evidence="2" type="ORF">SAMN04488514_10496</name>
</gene>
<dbReference type="SUPFAM" id="SSF53597">
    <property type="entry name" value="Dihydrofolate reductase-like"/>
    <property type="match status" value="1"/>
</dbReference>
<name>A0A1G9PPM6_9FLAO</name>
<sequence>MKKIIYYVATSIDGFIAGPDDDISGFIAAGDGVNKYLEDLKDFTTVIMGRKTYEFGYKYGLKPGQPAYPHMQHYIFSETLKFENQSDQLTLCDLDLDIIKELKEASETDIYLCGGGQFAGWLLKNELIDVLKIKMNPLVLGDGIPLFGTYKKTLKLKLTESKAYNDGLTINNYDILY</sequence>
<dbReference type="Proteomes" id="UP000199440">
    <property type="component" value="Unassembled WGS sequence"/>
</dbReference>
<feature type="domain" description="Bacterial bifunctional deaminase-reductase C-terminal" evidence="1">
    <location>
        <begin position="3"/>
        <end position="169"/>
    </location>
</feature>
<keyword evidence="3" id="KW-1185">Reference proteome</keyword>
<dbReference type="STRING" id="192904.SAMN04488514_10496"/>
<dbReference type="RefSeq" id="WP_089888419.1">
    <property type="nucleotide sequence ID" value="NZ_FNGV01000004.1"/>
</dbReference>
<proteinExistence type="predicted"/>